<dbReference type="Pfam" id="PF10093">
    <property type="entry name" value="EarP"/>
    <property type="match status" value="1"/>
</dbReference>
<evidence type="ECO:0000256" key="1">
    <source>
        <dbReference type="ARBA" id="ARBA00022676"/>
    </source>
</evidence>
<dbReference type="AlphaFoldDB" id="G2KP27"/>
<evidence type="ECO:0000256" key="3">
    <source>
        <dbReference type="ARBA" id="ARBA00024303"/>
    </source>
</evidence>
<evidence type="ECO:0000256" key="7">
    <source>
        <dbReference type="ARBA" id="ARBA00048472"/>
    </source>
</evidence>
<reference evidence="8 9" key="1">
    <citation type="journal article" date="2011" name="BMC Genomics">
        <title>Genomic insights into an obligate epibiotic bacterial predator: Micavibrio aeruginosavorus ARL-13.</title>
        <authorList>
            <person name="Wang Z."/>
            <person name="Kadouri D."/>
            <person name="Wu M."/>
        </authorList>
    </citation>
    <scope>NUCLEOTIDE SEQUENCE [LARGE SCALE GENOMIC DNA]</scope>
    <source>
        <strain evidence="8 9">ARL-13</strain>
    </source>
</reference>
<keyword evidence="2" id="KW-0808">Transferase</keyword>
<dbReference type="STRING" id="856793.MICA_189"/>
<evidence type="ECO:0000313" key="9">
    <source>
        <dbReference type="Proteomes" id="UP000009286"/>
    </source>
</evidence>
<dbReference type="EMBL" id="CP002382">
    <property type="protein sequence ID" value="AEP08535.1"/>
    <property type="molecule type" value="Genomic_DNA"/>
</dbReference>
<dbReference type="NCBIfam" id="TIGR03837">
    <property type="entry name" value="efp_Arg_rhamno"/>
    <property type="match status" value="1"/>
</dbReference>
<comment type="function">
    <text evidence="3">Protein-arginine rhamnosyltransferase that catalyzes the transfer of a single rhamnose to elongation factor P (EF-P) on 'Lys-32', a modification required for EF-P-dependent rescue of polyproline stalled ribosomes.</text>
</comment>
<gene>
    <name evidence="8" type="ordered locus">MICA_189</name>
</gene>
<dbReference type="RefSeq" id="WP_014101758.1">
    <property type="nucleotide sequence ID" value="NC_016026.1"/>
</dbReference>
<dbReference type="HOGENOM" id="CLU_060250_0_0_5"/>
<evidence type="ECO:0000256" key="4">
    <source>
        <dbReference type="ARBA" id="ARBA00024346"/>
    </source>
</evidence>
<dbReference type="InterPro" id="IPR016633">
    <property type="entry name" value="EarP"/>
</dbReference>
<name>G2KP27_MICAA</name>
<organism evidence="8 9">
    <name type="scientific">Micavibrio aeruginosavorus (strain ARL-13)</name>
    <dbReference type="NCBI Taxonomy" id="856793"/>
    <lineage>
        <taxon>Bacteria</taxon>
        <taxon>Pseudomonadati</taxon>
        <taxon>Bdellovibrionota</taxon>
        <taxon>Bdellovibrionia</taxon>
        <taxon>Bdellovibrionales</taxon>
        <taxon>Pseudobdellovibrionaceae</taxon>
        <taxon>Micavibrio</taxon>
    </lineage>
</organism>
<dbReference type="Proteomes" id="UP000009286">
    <property type="component" value="Chromosome"/>
</dbReference>
<protein>
    <recommendedName>
        <fullName evidence="5">Protein-arginine rhamnosyltransferase</fullName>
    </recommendedName>
    <alternativeName>
        <fullName evidence="6">EF-P arginine rhamnosyltransferase</fullName>
    </alternativeName>
</protein>
<dbReference type="eggNOG" id="COG4394">
    <property type="taxonomic scope" value="Bacteria"/>
</dbReference>
<proteinExistence type="inferred from homology"/>
<sequence>MMTTPPIHAPLSIDLFCRVIDNFGDIGVCWRFARQLVRDQGCGVRLYVDDFKTFARIEPRLDPAAPRQVIDGVTILLWTEDAIGQFYNTPDLPMADAVIEAFACDLPQTVIAAMKATTPNPVWVDLEYLSAEDWVDGVHAIPSTNPMTGMKKTLFFPGFTPRTGGLSREVGLMDAIKTFQSDTTAQNAWRARHGIPAIDPDTIDISLFCYDNAPVAALIRMLDREQIKTRLLVPAGVAPTHMAALNDFQSDHVSLHPVPFLTQDDYDKLLWTAHINFVRGEDSFVRAIWAGRPMVWQIYVQEENAHLVKLDAFLGRYSANLSPQDAEKLAQFTIMWNVEALGEGSTQVMRDFFEALPRLGPHARDWARNLAEQADLADQLVRFIRNQKDQN</sequence>
<accession>G2KP27</accession>
<evidence type="ECO:0000256" key="2">
    <source>
        <dbReference type="ARBA" id="ARBA00022679"/>
    </source>
</evidence>
<dbReference type="KEGG" id="mai:MICA_189"/>
<evidence type="ECO:0000256" key="6">
    <source>
        <dbReference type="ARBA" id="ARBA00030025"/>
    </source>
</evidence>
<dbReference type="GO" id="GO:0106361">
    <property type="term" value="F:protein-arginine rhamnosyltransferase activity"/>
    <property type="evidence" value="ECO:0007669"/>
    <property type="project" value="InterPro"/>
</dbReference>
<evidence type="ECO:0000313" key="8">
    <source>
        <dbReference type="EMBL" id="AEP08535.1"/>
    </source>
</evidence>
<comment type="catalytic activity">
    <reaction evidence="7">
        <text>dTDP-beta-L-rhamnose + L-arginyl-[protein] = N(omega)-(alpha-L-rhamnosyl)-L-arginyl-[protein] + dTDP + H(+)</text>
        <dbReference type="Rhea" id="RHEA:66692"/>
        <dbReference type="Rhea" id="RHEA-COMP:10532"/>
        <dbReference type="Rhea" id="RHEA-COMP:17096"/>
        <dbReference type="ChEBI" id="CHEBI:15378"/>
        <dbReference type="ChEBI" id="CHEBI:29965"/>
        <dbReference type="ChEBI" id="CHEBI:57510"/>
        <dbReference type="ChEBI" id="CHEBI:58369"/>
        <dbReference type="ChEBI" id="CHEBI:167445"/>
    </reaction>
    <physiologicalReaction direction="left-to-right" evidence="7">
        <dbReference type="Rhea" id="RHEA:66693"/>
    </physiologicalReaction>
</comment>
<evidence type="ECO:0000256" key="5">
    <source>
        <dbReference type="ARBA" id="ARBA00024416"/>
    </source>
</evidence>
<comment type="similarity">
    <text evidence="4">Belongs to the glycosyltransferase 104 family.</text>
</comment>
<dbReference type="PIRSF" id="PIRSF015557">
    <property type="entry name" value="UCP015557"/>
    <property type="match status" value="1"/>
</dbReference>
<keyword evidence="9" id="KW-1185">Reference proteome</keyword>
<keyword evidence="1" id="KW-0328">Glycosyltransferase</keyword>